<accession>A0ABS9GZN4</accession>
<evidence type="ECO:0000313" key="6">
    <source>
        <dbReference type="Proteomes" id="UP001649381"/>
    </source>
</evidence>
<dbReference type="PANTHER" id="PTHR43537">
    <property type="entry name" value="TRANSCRIPTIONAL REGULATOR, GNTR FAMILY"/>
    <property type="match status" value="1"/>
</dbReference>
<evidence type="ECO:0000313" key="5">
    <source>
        <dbReference type="EMBL" id="MCF6138207.1"/>
    </source>
</evidence>
<dbReference type="Proteomes" id="UP001649381">
    <property type="component" value="Unassembled WGS sequence"/>
</dbReference>
<keyword evidence="3" id="KW-0804">Transcription</keyword>
<evidence type="ECO:0000256" key="2">
    <source>
        <dbReference type="ARBA" id="ARBA00023125"/>
    </source>
</evidence>
<dbReference type="SMART" id="SM00345">
    <property type="entry name" value="HTH_GNTR"/>
    <property type="match status" value="1"/>
</dbReference>
<organism evidence="5 6">
    <name type="scientific">Pseudalkalibacillus berkeleyi</name>
    <dbReference type="NCBI Taxonomy" id="1069813"/>
    <lineage>
        <taxon>Bacteria</taxon>
        <taxon>Bacillati</taxon>
        <taxon>Bacillota</taxon>
        <taxon>Bacilli</taxon>
        <taxon>Bacillales</taxon>
        <taxon>Fictibacillaceae</taxon>
        <taxon>Pseudalkalibacillus</taxon>
    </lineage>
</organism>
<dbReference type="SUPFAM" id="SSF46785">
    <property type="entry name" value="Winged helix' DNA-binding domain"/>
    <property type="match status" value="1"/>
</dbReference>
<keyword evidence="6" id="KW-1185">Reference proteome</keyword>
<dbReference type="InterPro" id="IPR008920">
    <property type="entry name" value="TF_FadR/GntR_C"/>
</dbReference>
<evidence type="ECO:0000256" key="1">
    <source>
        <dbReference type="ARBA" id="ARBA00023015"/>
    </source>
</evidence>
<reference evidence="5 6" key="1">
    <citation type="submission" date="2022-01" db="EMBL/GenBank/DDBJ databases">
        <title>Alkalihalobacillus sp. EGI L200015, a novel bacterium isolated from a salt lake sediment.</title>
        <authorList>
            <person name="Gao L."/>
            <person name="Fang B.-Z."/>
            <person name="Li W.-J."/>
        </authorList>
    </citation>
    <scope>NUCLEOTIDE SEQUENCE [LARGE SCALE GENOMIC DNA]</scope>
    <source>
        <strain evidence="5 6">KCTC 12718</strain>
    </source>
</reference>
<dbReference type="Pfam" id="PF07729">
    <property type="entry name" value="FCD"/>
    <property type="match status" value="1"/>
</dbReference>
<feature type="domain" description="HTH gntR-type" evidence="4">
    <location>
        <begin position="1"/>
        <end position="67"/>
    </location>
</feature>
<evidence type="ECO:0000259" key="4">
    <source>
        <dbReference type="PROSITE" id="PS50949"/>
    </source>
</evidence>
<sequence length="202" mass="23279">MFVEILNKLKAIIQKDQLLPGDKLPSERELSDRLNVGRSSVREALRAMELLGLIETRRGEGTFIKEARNHRLVEVLASFILNDGLVKQELTETREIIERNAVVLASQRRTEEELKDLEAYLADIPTAPSARIDAAMDRTFFHMVLKASNNSLLHRLWVELTEYDQFNVDSDHTYPKSKYDDVFTMIKNGIEIEQHSAIKRNE</sequence>
<dbReference type="EMBL" id="JAKIJS010000001">
    <property type="protein sequence ID" value="MCF6138207.1"/>
    <property type="molecule type" value="Genomic_DNA"/>
</dbReference>
<dbReference type="PROSITE" id="PS50949">
    <property type="entry name" value="HTH_GNTR"/>
    <property type="match status" value="1"/>
</dbReference>
<dbReference type="SUPFAM" id="SSF48008">
    <property type="entry name" value="GntR ligand-binding domain-like"/>
    <property type="match status" value="1"/>
</dbReference>
<dbReference type="Gene3D" id="1.20.120.530">
    <property type="entry name" value="GntR ligand-binding domain-like"/>
    <property type="match status" value="1"/>
</dbReference>
<gene>
    <name evidence="5" type="ORF">L2716_10770</name>
</gene>
<dbReference type="Pfam" id="PF00392">
    <property type="entry name" value="GntR"/>
    <property type="match status" value="1"/>
</dbReference>
<keyword evidence="2" id="KW-0238">DNA-binding</keyword>
<comment type="caution">
    <text evidence="5">The sequence shown here is derived from an EMBL/GenBank/DDBJ whole genome shotgun (WGS) entry which is preliminary data.</text>
</comment>
<proteinExistence type="predicted"/>
<dbReference type="InterPro" id="IPR000524">
    <property type="entry name" value="Tscrpt_reg_HTH_GntR"/>
</dbReference>
<dbReference type="PRINTS" id="PR00035">
    <property type="entry name" value="HTHGNTR"/>
</dbReference>
<dbReference type="InterPro" id="IPR036390">
    <property type="entry name" value="WH_DNA-bd_sf"/>
</dbReference>
<dbReference type="PANTHER" id="PTHR43537:SF54">
    <property type="entry name" value="TRANSCRIPTIONAL REGULATOR, GNTR FAMILY"/>
    <property type="match status" value="1"/>
</dbReference>
<dbReference type="CDD" id="cd07377">
    <property type="entry name" value="WHTH_GntR"/>
    <property type="match status" value="1"/>
</dbReference>
<protein>
    <submittedName>
        <fullName evidence="5">GntR family transcriptional regulator</fullName>
    </submittedName>
</protein>
<dbReference type="RefSeq" id="WP_236334446.1">
    <property type="nucleotide sequence ID" value="NZ_JAKIJS010000001.1"/>
</dbReference>
<dbReference type="InterPro" id="IPR036388">
    <property type="entry name" value="WH-like_DNA-bd_sf"/>
</dbReference>
<dbReference type="Gene3D" id="1.10.10.10">
    <property type="entry name" value="Winged helix-like DNA-binding domain superfamily/Winged helix DNA-binding domain"/>
    <property type="match status" value="1"/>
</dbReference>
<keyword evidence="1" id="KW-0805">Transcription regulation</keyword>
<name>A0ABS9GZN4_9BACL</name>
<dbReference type="InterPro" id="IPR011711">
    <property type="entry name" value="GntR_C"/>
</dbReference>
<evidence type="ECO:0000256" key="3">
    <source>
        <dbReference type="ARBA" id="ARBA00023163"/>
    </source>
</evidence>